<dbReference type="SUPFAM" id="SSF48239">
    <property type="entry name" value="Terpenoid cyclases/Protein prenyltransferases"/>
    <property type="match status" value="1"/>
</dbReference>
<dbReference type="AlphaFoldDB" id="A0A9R1V5E4"/>
<evidence type="ECO:0000256" key="1">
    <source>
        <dbReference type="ARBA" id="ARBA00022842"/>
    </source>
</evidence>
<dbReference type="SUPFAM" id="SSF48576">
    <property type="entry name" value="Terpenoid synthases"/>
    <property type="match status" value="1"/>
</dbReference>
<name>A0A9R1V5E4_LACSA</name>
<evidence type="ECO:0008006" key="4">
    <source>
        <dbReference type="Google" id="ProtNLM"/>
    </source>
</evidence>
<dbReference type="Gene3D" id="1.10.600.10">
    <property type="entry name" value="Farnesyl Diphosphate Synthase"/>
    <property type="match status" value="1"/>
</dbReference>
<reference evidence="2 3" key="1">
    <citation type="journal article" date="2017" name="Nat. Commun.">
        <title>Genome assembly with in vitro proximity ligation data and whole-genome triplication in lettuce.</title>
        <authorList>
            <person name="Reyes-Chin-Wo S."/>
            <person name="Wang Z."/>
            <person name="Yang X."/>
            <person name="Kozik A."/>
            <person name="Arikit S."/>
            <person name="Song C."/>
            <person name="Xia L."/>
            <person name="Froenicke L."/>
            <person name="Lavelle D.O."/>
            <person name="Truco M.J."/>
            <person name="Xia R."/>
            <person name="Zhu S."/>
            <person name="Xu C."/>
            <person name="Xu H."/>
            <person name="Xu X."/>
            <person name="Cox K."/>
            <person name="Korf I."/>
            <person name="Meyers B.C."/>
            <person name="Michelmore R.W."/>
        </authorList>
    </citation>
    <scope>NUCLEOTIDE SEQUENCE [LARGE SCALE GENOMIC DNA]</scope>
    <source>
        <strain evidence="3">cv. Salinas</strain>
        <tissue evidence="2">Seedlings</tissue>
    </source>
</reference>
<dbReference type="InterPro" id="IPR050148">
    <property type="entry name" value="Terpene_synthase-like"/>
</dbReference>
<dbReference type="Proteomes" id="UP000235145">
    <property type="component" value="Unassembled WGS sequence"/>
</dbReference>
<keyword evidence="3" id="KW-1185">Reference proteome</keyword>
<dbReference type="PANTHER" id="PTHR31225:SF9">
    <property type="entry name" value="TERPENE SYNTHASE 10"/>
    <property type="match status" value="1"/>
</dbReference>
<accession>A0A9R1V5E4</accession>
<evidence type="ECO:0000313" key="3">
    <source>
        <dbReference type="Proteomes" id="UP000235145"/>
    </source>
</evidence>
<dbReference type="EMBL" id="NBSK02000006">
    <property type="protein sequence ID" value="KAJ0198867.1"/>
    <property type="molecule type" value="Genomic_DNA"/>
</dbReference>
<keyword evidence="1" id="KW-0460">Magnesium</keyword>
<organism evidence="2 3">
    <name type="scientific">Lactuca sativa</name>
    <name type="common">Garden lettuce</name>
    <dbReference type="NCBI Taxonomy" id="4236"/>
    <lineage>
        <taxon>Eukaryota</taxon>
        <taxon>Viridiplantae</taxon>
        <taxon>Streptophyta</taxon>
        <taxon>Embryophyta</taxon>
        <taxon>Tracheophyta</taxon>
        <taxon>Spermatophyta</taxon>
        <taxon>Magnoliopsida</taxon>
        <taxon>eudicotyledons</taxon>
        <taxon>Gunneridae</taxon>
        <taxon>Pentapetalae</taxon>
        <taxon>asterids</taxon>
        <taxon>campanulids</taxon>
        <taxon>Asterales</taxon>
        <taxon>Asteraceae</taxon>
        <taxon>Cichorioideae</taxon>
        <taxon>Cichorieae</taxon>
        <taxon>Lactucinae</taxon>
        <taxon>Lactuca</taxon>
    </lineage>
</organism>
<dbReference type="GO" id="GO:0016114">
    <property type="term" value="P:terpenoid biosynthetic process"/>
    <property type="evidence" value="ECO:0007669"/>
    <property type="project" value="InterPro"/>
</dbReference>
<dbReference type="InterPro" id="IPR036965">
    <property type="entry name" value="Terpene_synth_N_sf"/>
</dbReference>
<gene>
    <name evidence="2" type="ORF">LSAT_V11C600310950</name>
</gene>
<dbReference type="GO" id="GO:0046246">
    <property type="term" value="P:terpene biosynthetic process"/>
    <property type="evidence" value="ECO:0000318"/>
    <property type="project" value="GO_Central"/>
</dbReference>
<dbReference type="InterPro" id="IPR008949">
    <property type="entry name" value="Isoprenoid_synthase_dom_sf"/>
</dbReference>
<comment type="caution">
    <text evidence="2">The sequence shown here is derived from an EMBL/GenBank/DDBJ whole genome shotgun (WGS) entry which is preliminary data.</text>
</comment>
<dbReference type="GO" id="GO:0010333">
    <property type="term" value="F:terpene synthase activity"/>
    <property type="evidence" value="ECO:0000318"/>
    <property type="project" value="GO_Central"/>
</dbReference>
<dbReference type="PANTHER" id="PTHR31225">
    <property type="entry name" value="OS04G0344100 PROTEIN-RELATED"/>
    <property type="match status" value="1"/>
</dbReference>
<dbReference type="InterPro" id="IPR008930">
    <property type="entry name" value="Terpenoid_cyclase/PrenylTrfase"/>
</dbReference>
<dbReference type="Gene3D" id="1.50.10.130">
    <property type="entry name" value="Terpene synthase, N-terminal domain"/>
    <property type="match status" value="1"/>
</dbReference>
<protein>
    <recommendedName>
        <fullName evidence="4">Terpene synthase metal-binding domain-containing protein</fullName>
    </recommendedName>
</protein>
<proteinExistence type="predicted"/>
<sequence length="186" mass="21641">MVRMLNLHRASYHSFDDESILDDIRDFTTKYLQENLEKLDGYISSLVTHALELPLHWRLPRVEAKWFMAVYEKRSDINPTLIELAKLDFNMIQAIHIEDLKHSLRWKPTSENKKNHSLLFFPIPTLTIIVFPLQQHPPPSLLSLHPIGRHRRPPLSPHALTPTHVPPPSQATVCPNTCWWARLTAN</sequence>
<evidence type="ECO:0000313" key="2">
    <source>
        <dbReference type="EMBL" id="KAJ0198867.1"/>
    </source>
</evidence>